<evidence type="ECO:0000256" key="1">
    <source>
        <dbReference type="SAM" id="MobiDB-lite"/>
    </source>
</evidence>
<accession>A0A1A9VFW3</accession>
<feature type="region of interest" description="Disordered" evidence="1">
    <location>
        <begin position="165"/>
        <end position="189"/>
    </location>
</feature>
<keyword evidence="2" id="KW-1133">Transmembrane helix</keyword>
<evidence type="ECO:0000313" key="4">
    <source>
        <dbReference type="Proteomes" id="UP000078200"/>
    </source>
</evidence>
<sequence>MNAPLSAFHIMIYDDYDDYYSRAFLITRHRVSCITYICGLFDIRNLSKSNFDFFGSGSGLAFGTIVAVLTLGLAGESFGLIIASALLQPSGPIWATIKFKNSLSHNFQCVIGLRLPSTEEPDVLGFSSVIISGSSISMAFLRDGATVLDNTLAIHFKLMTKSGARKNKRKKTVRNFEGRNSKYNKSSGVKASSPTTAFMACTSLPIA</sequence>
<keyword evidence="2" id="KW-0472">Membrane</keyword>
<evidence type="ECO:0000313" key="3">
    <source>
        <dbReference type="EnsemblMetazoa" id="GAUT035916-PA"/>
    </source>
</evidence>
<feature type="transmembrane region" description="Helical" evidence="2">
    <location>
        <begin position="53"/>
        <end position="72"/>
    </location>
</feature>
<organism evidence="3 4">
    <name type="scientific">Glossina austeni</name>
    <name type="common">Savannah tsetse fly</name>
    <dbReference type="NCBI Taxonomy" id="7395"/>
    <lineage>
        <taxon>Eukaryota</taxon>
        <taxon>Metazoa</taxon>
        <taxon>Ecdysozoa</taxon>
        <taxon>Arthropoda</taxon>
        <taxon>Hexapoda</taxon>
        <taxon>Insecta</taxon>
        <taxon>Pterygota</taxon>
        <taxon>Neoptera</taxon>
        <taxon>Endopterygota</taxon>
        <taxon>Diptera</taxon>
        <taxon>Brachycera</taxon>
        <taxon>Muscomorpha</taxon>
        <taxon>Hippoboscoidea</taxon>
        <taxon>Glossinidae</taxon>
        <taxon>Glossina</taxon>
    </lineage>
</organism>
<proteinExistence type="predicted"/>
<name>A0A1A9VFW3_GLOAU</name>
<keyword evidence="2" id="KW-0812">Transmembrane</keyword>
<dbReference type="EnsemblMetazoa" id="GAUT035916-RA">
    <property type="protein sequence ID" value="GAUT035916-PA"/>
    <property type="gene ID" value="GAUT035916"/>
</dbReference>
<keyword evidence="4" id="KW-1185">Reference proteome</keyword>
<dbReference type="VEuPathDB" id="VectorBase:GAUT035916"/>
<protein>
    <submittedName>
        <fullName evidence="3">Uncharacterized protein</fullName>
    </submittedName>
</protein>
<reference evidence="3" key="1">
    <citation type="submission" date="2020-05" db="UniProtKB">
        <authorList>
            <consortium name="EnsemblMetazoa"/>
        </authorList>
    </citation>
    <scope>IDENTIFICATION</scope>
    <source>
        <strain evidence="3">TTRI</strain>
    </source>
</reference>
<dbReference type="Proteomes" id="UP000078200">
    <property type="component" value="Unassembled WGS sequence"/>
</dbReference>
<evidence type="ECO:0000256" key="2">
    <source>
        <dbReference type="SAM" id="Phobius"/>
    </source>
</evidence>
<dbReference type="AlphaFoldDB" id="A0A1A9VFW3"/>